<name>M2LG76_BAUPA</name>
<dbReference type="RefSeq" id="XP_007679864.1">
    <property type="nucleotide sequence ID" value="XM_007681674.1"/>
</dbReference>
<keyword evidence="2" id="KW-1185">Reference proteome</keyword>
<evidence type="ECO:0000313" key="2">
    <source>
        <dbReference type="Proteomes" id="UP000011761"/>
    </source>
</evidence>
<reference evidence="1 2" key="1">
    <citation type="journal article" date="2012" name="PLoS Pathog.">
        <title>Diverse lifestyles and strategies of plant pathogenesis encoded in the genomes of eighteen Dothideomycetes fungi.</title>
        <authorList>
            <person name="Ohm R.A."/>
            <person name="Feau N."/>
            <person name="Henrissat B."/>
            <person name="Schoch C.L."/>
            <person name="Horwitz B.A."/>
            <person name="Barry K.W."/>
            <person name="Condon B.J."/>
            <person name="Copeland A.C."/>
            <person name="Dhillon B."/>
            <person name="Glaser F."/>
            <person name="Hesse C.N."/>
            <person name="Kosti I."/>
            <person name="LaButti K."/>
            <person name="Lindquist E.A."/>
            <person name="Lucas S."/>
            <person name="Salamov A.A."/>
            <person name="Bradshaw R.E."/>
            <person name="Ciuffetti L."/>
            <person name="Hamelin R.C."/>
            <person name="Kema G.H.J."/>
            <person name="Lawrence C."/>
            <person name="Scott J.A."/>
            <person name="Spatafora J.W."/>
            <person name="Turgeon B.G."/>
            <person name="de Wit P.J.G.M."/>
            <person name="Zhong S."/>
            <person name="Goodwin S.B."/>
            <person name="Grigoriev I.V."/>
        </authorList>
    </citation>
    <scope>NUCLEOTIDE SEQUENCE [LARGE SCALE GENOMIC DNA]</scope>
    <source>
        <strain evidence="1 2">UAMH 10762</strain>
    </source>
</reference>
<protein>
    <submittedName>
        <fullName evidence="1">Uncharacterized protein</fullName>
    </submittedName>
</protein>
<gene>
    <name evidence="1" type="ORF">BAUCODRAFT_37959</name>
</gene>
<organism evidence="1 2">
    <name type="scientific">Baudoinia panamericana (strain UAMH 10762)</name>
    <name type="common">Angels' share fungus</name>
    <name type="synonym">Baudoinia compniacensis (strain UAMH 10762)</name>
    <dbReference type="NCBI Taxonomy" id="717646"/>
    <lineage>
        <taxon>Eukaryota</taxon>
        <taxon>Fungi</taxon>
        <taxon>Dikarya</taxon>
        <taxon>Ascomycota</taxon>
        <taxon>Pezizomycotina</taxon>
        <taxon>Dothideomycetes</taxon>
        <taxon>Dothideomycetidae</taxon>
        <taxon>Mycosphaerellales</taxon>
        <taxon>Teratosphaeriaceae</taxon>
        <taxon>Baudoinia</taxon>
    </lineage>
</organism>
<proteinExistence type="predicted"/>
<dbReference type="KEGG" id="bcom:BAUCODRAFT_37959"/>
<dbReference type="AlphaFoldDB" id="M2LG76"/>
<dbReference type="eggNOG" id="ENOG502T2UH">
    <property type="taxonomic scope" value="Eukaryota"/>
</dbReference>
<dbReference type="HOGENOM" id="CLU_1864755_0_0_1"/>
<sequence>MVRTADGTVAGRIKFHHLTANSIDIIVNGRDLTLSSSYSLGHHRRWGFQSSVTGSCAERLYWKTDKVGSATLETAKFKHERAIAMVQGDLLSFRRGNFSRERYDEIVVTAIAAMEATRRQGKAGKGNAAESAAGRHR</sequence>
<dbReference type="Proteomes" id="UP000011761">
    <property type="component" value="Unassembled WGS sequence"/>
</dbReference>
<dbReference type="OrthoDB" id="3644557at2759"/>
<evidence type="ECO:0000313" key="1">
    <source>
        <dbReference type="EMBL" id="EMC93037.1"/>
    </source>
</evidence>
<dbReference type="GeneID" id="19113392"/>
<accession>M2LG76</accession>
<dbReference type="EMBL" id="KB445561">
    <property type="protein sequence ID" value="EMC93037.1"/>
    <property type="molecule type" value="Genomic_DNA"/>
</dbReference>
<dbReference type="STRING" id="717646.M2LG76"/>